<dbReference type="SUPFAM" id="SSF53098">
    <property type="entry name" value="Ribonuclease H-like"/>
    <property type="match status" value="1"/>
</dbReference>
<dbReference type="eggNOG" id="COG4584">
    <property type="taxonomic scope" value="Bacteria"/>
</dbReference>
<dbReference type="InterPro" id="IPR036397">
    <property type="entry name" value="RNaseH_sf"/>
</dbReference>
<protein>
    <submittedName>
        <fullName evidence="2">Integrase family protein</fullName>
    </submittedName>
</protein>
<evidence type="ECO:0000313" key="2">
    <source>
        <dbReference type="EMBL" id="EIC21150.1"/>
    </source>
</evidence>
<dbReference type="HOGENOM" id="CLU_034060_1_0_6"/>
<dbReference type="GO" id="GO:0015074">
    <property type="term" value="P:DNA integration"/>
    <property type="evidence" value="ECO:0007669"/>
    <property type="project" value="InterPro"/>
</dbReference>
<organism evidence="2 3">
    <name type="scientific">Thiorhodovibrio frisius</name>
    <dbReference type="NCBI Taxonomy" id="631362"/>
    <lineage>
        <taxon>Bacteria</taxon>
        <taxon>Pseudomonadati</taxon>
        <taxon>Pseudomonadota</taxon>
        <taxon>Gammaproteobacteria</taxon>
        <taxon>Chromatiales</taxon>
        <taxon>Chromatiaceae</taxon>
        <taxon>Thiorhodovibrio</taxon>
    </lineage>
</organism>
<dbReference type="AlphaFoldDB" id="H8Z464"/>
<dbReference type="OrthoDB" id="9795424at2"/>
<dbReference type="PANTHER" id="PTHR35004">
    <property type="entry name" value="TRANSPOSASE RV3428C-RELATED"/>
    <property type="match status" value="1"/>
</dbReference>
<reference evidence="3" key="1">
    <citation type="submission" date="2011-06" db="EMBL/GenBank/DDBJ databases">
        <authorList>
            <consortium name="US DOE Joint Genome Institute (JGI-PGF)"/>
            <person name="Lucas S."/>
            <person name="Han J."/>
            <person name="Lapidus A."/>
            <person name="Cheng J.-F."/>
            <person name="Goodwin L."/>
            <person name="Pitluck S."/>
            <person name="Peters L."/>
            <person name="Land M.L."/>
            <person name="Hauser L."/>
            <person name="Vogl K."/>
            <person name="Liu Z."/>
            <person name="Overmann J."/>
            <person name="Frigaard N.-U."/>
            <person name="Bryant D.A."/>
            <person name="Woyke T.J."/>
        </authorList>
    </citation>
    <scope>NUCLEOTIDE SEQUENCE [LARGE SCALE GENOMIC DNA]</scope>
    <source>
        <strain evidence="3">970</strain>
    </source>
</reference>
<gene>
    <name evidence="2" type="ORF">Thi970DRAFT_04840</name>
</gene>
<dbReference type="Gene3D" id="3.30.420.10">
    <property type="entry name" value="Ribonuclease H-like superfamily/Ribonuclease H"/>
    <property type="match status" value="1"/>
</dbReference>
<accession>H8Z464</accession>
<feature type="domain" description="Integrase catalytic" evidence="1">
    <location>
        <begin position="127"/>
        <end position="317"/>
    </location>
</feature>
<dbReference type="Proteomes" id="UP000002964">
    <property type="component" value="Unassembled WGS sequence"/>
</dbReference>
<evidence type="ECO:0000313" key="3">
    <source>
        <dbReference type="Proteomes" id="UP000002964"/>
    </source>
</evidence>
<proteinExistence type="predicted"/>
<sequence length="509" mass="57567">MSGKRLTAEQVRLYMSSRTQGRTQVQASAKVGISERSGRRIDGAGTRVTEPKERHWRTRKDPFAEVWDSDIVPLLEQQPRLDATTLFEDLQERYPQRFGNGKKRTFQRRVKAWKALHGPDKEVMFRQVQEPGRQGFSDFTELKDITVTIAGEVLAHRLYHFRLPFSGWSHVSVVLGGESFSALAEGLQAALWRLGGAPLEHRTDSLSAAFKNLSQDARADLTERYDALCRHYGMTATRNNRGVSHENGAVESPHGHLKRRMAQALLLRASSDFPTLEDYRQWLDALVGRFNRRCADALAIERAQLQALPARRTTDYSEQVVSVTTSSTIEVKRVLYSVPARLIGERLRLHIFDDRIEGYLGATPAVSLTRVYSVKHERARCIDYRHLIATLVRKPQAFRYSQLRDDLLPNATYRAIWQYLDAHLEARAACKAIVGILALAARAECEQALGEYLRGCIEAGRLPSLHELEQRFDPAQRGEAEAFLPSGVQHPLSAYDALLPSQRPAMEVC</sequence>
<dbReference type="STRING" id="631362.Thi970DRAFT_04840"/>
<dbReference type="PANTHER" id="PTHR35004:SF7">
    <property type="entry name" value="INTEGRASE PROTEIN"/>
    <property type="match status" value="1"/>
</dbReference>
<reference evidence="2 3" key="2">
    <citation type="submission" date="2011-11" db="EMBL/GenBank/DDBJ databases">
        <authorList>
            <consortium name="US DOE Joint Genome Institute"/>
            <person name="Lucas S."/>
            <person name="Han J."/>
            <person name="Lapidus A."/>
            <person name="Cheng J.-F."/>
            <person name="Goodwin L."/>
            <person name="Pitluck S."/>
            <person name="Peters L."/>
            <person name="Ovchinnikova G."/>
            <person name="Zhang X."/>
            <person name="Detter J.C."/>
            <person name="Han C."/>
            <person name="Tapia R."/>
            <person name="Land M."/>
            <person name="Hauser L."/>
            <person name="Kyrpides N."/>
            <person name="Ivanova N."/>
            <person name="Pagani I."/>
            <person name="Vogl K."/>
            <person name="Liu Z."/>
            <person name="Overmann J."/>
            <person name="Frigaard N.-U."/>
            <person name="Bryant D."/>
            <person name="Woyke T."/>
        </authorList>
    </citation>
    <scope>NUCLEOTIDE SEQUENCE [LARGE SCALE GENOMIC DNA]</scope>
    <source>
        <strain evidence="2 3">970</strain>
    </source>
</reference>
<evidence type="ECO:0000259" key="1">
    <source>
        <dbReference type="PROSITE" id="PS50994"/>
    </source>
</evidence>
<dbReference type="GO" id="GO:0003676">
    <property type="term" value="F:nucleic acid binding"/>
    <property type="evidence" value="ECO:0007669"/>
    <property type="project" value="InterPro"/>
</dbReference>
<dbReference type="InterPro" id="IPR001584">
    <property type="entry name" value="Integrase_cat-core"/>
</dbReference>
<dbReference type="EMBL" id="JH603170">
    <property type="protein sequence ID" value="EIC21150.1"/>
    <property type="molecule type" value="Genomic_DNA"/>
</dbReference>
<dbReference type="RefSeq" id="WP_009151553.1">
    <property type="nucleotide sequence ID" value="NZ_JH603170.1"/>
</dbReference>
<keyword evidence="3" id="KW-1185">Reference proteome</keyword>
<dbReference type="InterPro" id="IPR012337">
    <property type="entry name" value="RNaseH-like_sf"/>
</dbReference>
<dbReference type="PROSITE" id="PS50994">
    <property type="entry name" value="INTEGRASE"/>
    <property type="match status" value="1"/>
</dbReference>
<dbReference type="NCBIfam" id="NF033546">
    <property type="entry name" value="transpos_IS21"/>
    <property type="match status" value="1"/>
</dbReference>
<name>H8Z464_9GAMM</name>